<gene>
    <name evidence="3" type="ORF">MSPICULIGERA_LOCUS18683</name>
</gene>
<keyword evidence="4" id="KW-1185">Reference proteome</keyword>
<evidence type="ECO:0000256" key="1">
    <source>
        <dbReference type="SAM" id="MobiDB-lite"/>
    </source>
</evidence>
<dbReference type="EMBL" id="CATQJA010002659">
    <property type="protein sequence ID" value="CAJ0580485.1"/>
    <property type="molecule type" value="Genomic_DNA"/>
</dbReference>
<name>A0AA36D405_9BILA</name>
<feature type="region of interest" description="Disordered" evidence="1">
    <location>
        <begin position="177"/>
        <end position="219"/>
    </location>
</feature>
<reference evidence="3" key="1">
    <citation type="submission" date="2023-06" db="EMBL/GenBank/DDBJ databases">
        <authorList>
            <person name="Delattre M."/>
        </authorList>
    </citation>
    <scope>NUCLEOTIDE SEQUENCE</scope>
    <source>
        <strain evidence="3">AF72</strain>
    </source>
</reference>
<evidence type="ECO:0000256" key="2">
    <source>
        <dbReference type="SAM" id="SignalP"/>
    </source>
</evidence>
<accession>A0AA36D405</accession>
<feature type="compositionally biased region" description="Basic and acidic residues" evidence="1">
    <location>
        <begin position="186"/>
        <end position="199"/>
    </location>
</feature>
<dbReference type="Proteomes" id="UP001177023">
    <property type="component" value="Unassembled WGS sequence"/>
</dbReference>
<comment type="caution">
    <text evidence="3">The sequence shown here is derived from an EMBL/GenBank/DDBJ whole genome shotgun (WGS) entry which is preliminary data.</text>
</comment>
<organism evidence="3 4">
    <name type="scientific">Mesorhabditis spiculigera</name>
    <dbReference type="NCBI Taxonomy" id="96644"/>
    <lineage>
        <taxon>Eukaryota</taxon>
        <taxon>Metazoa</taxon>
        <taxon>Ecdysozoa</taxon>
        <taxon>Nematoda</taxon>
        <taxon>Chromadorea</taxon>
        <taxon>Rhabditida</taxon>
        <taxon>Rhabditina</taxon>
        <taxon>Rhabditomorpha</taxon>
        <taxon>Rhabditoidea</taxon>
        <taxon>Rhabditidae</taxon>
        <taxon>Mesorhabditinae</taxon>
        <taxon>Mesorhabditis</taxon>
    </lineage>
</organism>
<feature type="chain" id="PRO_5041383300" evidence="2">
    <location>
        <begin position="17"/>
        <end position="219"/>
    </location>
</feature>
<proteinExistence type="predicted"/>
<feature type="signal peptide" evidence="2">
    <location>
        <begin position="1"/>
        <end position="16"/>
    </location>
</feature>
<keyword evidence="2" id="KW-0732">Signal</keyword>
<evidence type="ECO:0000313" key="4">
    <source>
        <dbReference type="Proteomes" id="UP001177023"/>
    </source>
</evidence>
<protein>
    <submittedName>
        <fullName evidence="3">Uncharacterized protein</fullName>
    </submittedName>
</protein>
<sequence length="219" mass="25931">MRVLFWGLLCFGVSHSHFLKLNQGQGIEEEYFSAEAEGDSVEHEVTEIDAARILPDKDSDVISAEAEVEEPSEDSFREREPEVDGKLINRWPIQHRNTERLVLKRDLRHRRQSGDPEYDYRHLKEKPATGNRLPGRSRRHLHFNNDWRTKLNSEEIDALIREEEVTRYRIRRTLREPKELSYPMPDDDKMSKQRHEEKKRERRCGMFCAGPHSEDDGPQ</sequence>
<evidence type="ECO:0000313" key="3">
    <source>
        <dbReference type="EMBL" id="CAJ0580485.1"/>
    </source>
</evidence>
<feature type="non-terminal residue" evidence="3">
    <location>
        <position position="1"/>
    </location>
</feature>
<dbReference type="AlphaFoldDB" id="A0AA36D405"/>